<protein>
    <submittedName>
        <fullName evidence="3">CPBP family intramembrane metalloprotease</fullName>
    </submittedName>
</protein>
<keyword evidence="1" id="KW-1133">Transmembrane helix</keyword>
<reference evidence="3 4" key="1">
    <citation type="submission" date="2023-04" db="EMBL/GenBank/DDBJ databases">
        <authorList>
            <person name="Hsu D."/>
        </authorList>
    </citation>
    <scope>NUCLEOTIDE SEQUENCE [LARGE SCALE GENOMIC DNA]</scope>
    <source>
        <strain evidence="3 4">MK1</strain>
    </source>
</reference>
<dbReference type="InterPro" id="IPR042150">
    <property type="entry name" value="MmRce1-like"/>
</dbReference>
<feature type="transmembrane region" description="Helical" evidence="1">
    <location>
        <begin position="12"/>
        <end position="32"/>
    </location>
</feature>
<keyword evidence="3" id="KW-0482">Metalloprotease</keyword>
<dbReference type="EMBL" id="CP121694">
    <property type="protein sequence ID" value="WRO21175.1"/>
    <property type="molecule type" value="Genomic_DNA"/>
</dbReference>
<feature type="transmembrane region" description="Helical" evidence="1">
    <location>
        <begin position="38"/>
        <end position="61"/>
    </location>
</feature>
<dbReference type="PANTHER" id="PTHR35797:SF1">
    <property type="entry name" value="PROTEASE"/>
    <property type="match status" value="1"/>
</dbReference>
<evidence type="ECO:0000259" key="2">
    <source>
        <dbReference type="Pfam" id="PF02517"/>
    </source>
</evidence>
<feature type="transmembrane region" description="Helical" evidence="1">
    <location>
        <begin position="191"/>
        <end position="213"/>
    </location>
</feature>
<gene>
    <name evidence="3" type="ORF">MFMK1_000971</name>
</gene>
<dbReference type="AlphaFoldDB" id="A0AAU0UJT3"/>
<dbReference type="Proteomes" id="UP001329915">
    <property type="component" value="Chromosome"/>
</dbReference>
<sequence length="284" mass="32155">MISNYKYNPKVYFIVTFIITYVLWFAGAYVSYQNGKSGLYVLFMLPGLMTPFLVSVAMFMISKNSDLKKDFLNRLINPKLIQTKMLPALFLLMPLSVLISIVLSLPFGGSISQLQLAEGFSFSTGIVPVLLLLILAASFEELGWRGYAFDSLQSRYSIFTASITFSILWSLWHFPLIFVNNSYQYEIFQESIWFAVNFFVSIIPMGVIISWMCIKNRKSVIAAILFHFIVNMSQEMVAISQTTKIIETVVLTVVVAVIVALDREMFFAQKDTSAGNKPLNLLTL</sequence>
<accession>A0AAU0UJT3</accession>
<dbReference type="GO" id="GO:0008237">
    <property type="term" value="F:metallopeptidase activity"/>
    <property type="evidence" value="ECO:0007669"/>
    <property type="project" value="UniProtKB-KW"/>
</dbReference>
<feature type="domain" description="CAAX prenyl protease 2/Lysostaphin resistance protein A-like" evidence="2">
    <location>
        <begin position="126"/>
        <end position="232"/>
    </location>
</feature>
<dbReference type="PANTHER" id="PTHR35797">
    <property type="entry name" value="PROTEASE-RELATED"/>
    <property type="match status" value="1"/>
</dbReference>
<feature type="transmembrane region" description="Helical" evidence="1">
    <location>
        <begin position="119"/>
        <end position="137"/>
    </location>
</feature>
<name>A0AAU0UJT3_9FIRM</name>
<feature type="transmembrane region" description="Helical" evidence="1">
    <location>
        <begin position="158"/>
        <end position="179"/>
    </location>
</feature>
<dbReference type="GO" id="GO:0080120">
    <property type="term" value="P:CAAX-box protein maturation"/>
    <property type="evidence" value="ECO:0007669"/>
    <property type="project" value="UniProtKB-ARBA"/>
</dbReference>
<keyword evidence="1" id="KW-0812">Transmembrane</keyword>
<organism evidence="3 4">
    <name type="scientific">Metallumcola ferriviriculae</name>
    <dbReference type="NCBI Taxonomy" id="3039180"/>
    <lineage>
        <taxon>Bacteria</taxon>
        <taxon>Bacillati</taxon>
        <taxon>Bacillota</taxon>
        <taxon>Clostridia</taxon>
        <taxon>Neomoorellales</taxon>
        <taxon>Desulfitibacteraceae</taxon>
        <taxon>Metallumcola</taxon>
    </lineage>
</organism>
<keyword evidence="4" id="KW-1185">Reference proteome</keyword>
<keyword evidence="1" id="KW-0472">Membrane</keyword>
<feature type="transmembrane region" description="Helical" evidence="1">
    <location>
        <begin position="88"/>
        <end position="107"/>
    </location>
</feature>
<evidence type="ECO:0000256" key="1">
    <source>
        <dbReference type="SAM" id="Phobius"/>
    </source>
</evidence>
<dbReference type="Pfam" id="PF02517">
    <property type="entry name" value="Rce1-like"/>
    <property type="match status" value="1"/>
</dbReference>
<keyword evidence="3" id="KW-0645">Protease</keyword>
<dbReference type="NCBIfam" id="NF041656">
    <property type="entry name" value="CPBP_MmRce1"/>
    <property type="match status" value="1"/>
</dbReference>
<dbReference type="GO" id="GO:0004175">
    <property type="term" value="F:endopeptidase activity"/>
    <property type="evidence" value="ECO:0007669"/>
    <property type="project" value="UniProtKB-ARBA"/>
</dbReference>
<proteinExistence type="predicted"/>
<keyword evidence="3" id="KW-0378">Hydrolase</keyword>
<evidence type="ECO:0000313" key="3">
    <source>
        <dbReference type="EMBL" id="WRO21175.1"/>
    </source>
</evidence>
<evidence type="ECO:0000313" key="4">
    <source>
        <dbReference type="Proteomes" id="UP001329915"/>
    </source>
</evidence>
<feature type="transmembrane region" description="Helical" evidence="1">
    <location>
        <begin position="245"/>
        <end position="261"/>
    </location>
</feature>
<dbReference type="InterPro" id="IPR003675">
    <property type="entry name" value="Rce1/LyrA-like_dom"/>
</dbReference>
<dbReference type="KEGG" id="dbc:MFMK1_000971"/>
<dbReference type="RefSeq" id="WP_366924031.1">
    <property type="nucleotide sequence ID" value="NZ_CP121694.1"/>
</dbReference>